<dbReference type="RefSeq" id="WP_055213754.1">
    <property type="nucleotide sequence ID" value="NZ_CYXO01000004.1"/>
</dbReference>
<organism evidence="1 2">
    <name type="scientific">Dorea longicatena</name>
    <dbReference type="NCBI Taxonomy" id="88431"/>
    <lineage>
        <taxon>Bacteria</taxon>
        <taxon>Bacillati</taxon>
        <taxon>Bacillota</taxon>
        <taxon>Clostridia</taxon>
        <taxon>Lachnospirales</taxon>
        <taxon>Lachnospiraceae</taxon>
        <taxon>Dorea</taxon>
    </lineage>
</organism>
<dbReference type="OrthoDB" id="2067153at2"/>
<protein>
    <submittedName>
        <fullName evidence="1">Uncharacterized protein</fullName>
    </submittedName>
</protein>
<evidence type="ECO:0000313" key="2">
    <source>
        <dbReference type="Proteomes" id="UP000095597"/>
    </source>
</evidence>
<sequence length="109" mass="12781">MDKLIEEIYEDLKIELGISEESDLSILISKVKNAYREVKRERNYPNSYDDETVENDMEKYYSNIRRLALYDYNQYGVEGEISHNDNTGTRTWASREKCLEGVVAICTLI</sequence>
<name>A0A173S6X7_9FIRM</name>
<dbReference type="EMBL" id="CYXO01000004">
    <property type="protein sequence ID" value="CUM86011.1"/>
    <property type="molecule type" value="Genomic_DNA"/>
</dbReference>
<accession>A0A173S6X7</accession>
<evidence type="ECO:0000313" key="1">
    <source>
        <dbReference type="EMBL" id="CUM86011.1"/>
    </source>
</evidence>
<dbReference type="Proteomes" id="UP000095597">
    <property type="component" value="Unassembled WGS sequence"/>
</dbReference>
<dbReference type="Pfam" id="PF05135">
    <property type="entry name" value="Phage_connect_1"/>
    <property type="match status" value="1"/>
</dbReference>
<dbReference type="InterPro" id="IPR021146">
    <property type="entry name" value="Phage_gp6-like_head-tail"/>
</dbReference>
<dbReference type="AlphaFoldDB" id="A0A173S6X7"/>
<gene>
    <name evidence="1" type="ORF">ERS852573_00857</name>
</gene>
<proteinExistence type="predicted"/>
<reference evidence="1 2" key="1">
    <citation type="submission" date="2015-09" db="EMBL/GenBank/DDBJ databases">
        <authorList>
            <consortium name="Pathogen Informatics"/>
        </authorList>
    </citation>
    <scope>NUCLEOTIDE SEQUENCE [LARGE SCALE GENOMIC DNA]</scope>
    <source>
        <strain evidence="1 2">2789STDY5834961</strain>
    </source>
</reference>